<dbReference type="PANTHER" id="PTHR36482:SF2">
    <property type="entry name" value="OS04G0308400 PROTEIN"/>
    <property type="match status" value="1"/>
</dbReference>
<evidence type="ECO:0000313" key="2">
    <source>
        <dbReference type="RefSeq" id="XP_021853282.2"/>
    </source>
</evidence>
<dbReference type="GeneID" id="110792766"/>
<dbReference type="PANTHER" id="PTHR36482">
    <property type="entry name" value="OSJNBA0024J22.15 PROTEIN"/>
    <property type="match status" value="1"/>
</dbReference>
<reference evidence="2" key="2">
    <citation type="submission" date="2025-08" db="UniProtKB">
        <authorList>
            <consortium name="RefSeq"/>
        </authorList>
    </citation>
    <scope>IDENTIFICATION</scope>
    <source>
        <tissue evidence="2">Leaf</tissue>
    </source>
</reference>
<sequence>MNPFGAAITDQTLKQMSKYRGKEITQEDRAREAMRLIHAEDKNISALQHVLNLKSKYGNGVTTLCLVYNGTGDTLKLVEEKDWSGYIYNEQPPRSFQNGQWLAFLHAHPTSQAVGTEAARVYRGNNVKGEVRDYMIAWSTPWGPNFQNSFKILVEKVVHWQACPVKTLRVFRDGWSIFKW</sequence>
<evidence type="ECO:0000313" key="1">
    <source>
        <dbReference type="Proteomes" id="UP000813463"/>
    </source>
</evidence>
<dbReference type="AlphaFoldDB" id="A0A9R0IPW5"/>
<organism evidence="1 2">
    <name type="scientific">Spinacia oleracea</name>
    <name type="common">Spinach</name>
    <dbReference type="NCBI Taxonomy" id="3562"/>
    <lineage>
        <taxon>Eukaryota</taxon>
        <taxon>Viridiplantae</taxon>
        <taxon>Streptophyta</taxon>
        <taxon>Embryophyta</taxon>
        <taxon>Tracheophyta</taxon>
        <taxon>Spermatophyta</taxon>
        <taxon>Magnoliopsida</taxon>
        <taxon>eudicotyledons</taxon>
        <taxon>Gunneridae</taxon>
        <taxon>Pentapetalae</taxon>
        <taxon>Caryophyllales</taxon>
        <taxon>Chenopodiaceae</taxon>
        <taxon>Chenopodioideae</taxon>
        <taxon>Anserineae</taxon>
        <taxon>Spinacia</taxon>
    </lineage>
</organism>
<dbReference type="Proteomes" id="UP000813463">
    <property type="component" value="Chromosome 6"/>
</dbReference>
<accession>A0A9R0IPW5</accession>
<name>A0A9R0IPW5_SPIOL</name>
<dbReference type="InterPro" id="IPR053085">
    <property type="entry name" value="Jasmonate-induced_protein"/>
</dbReference>
<protein>
    <submittedName>
        <fullName evidence="2">23 kDa jasmonate-induced protein isoform X2</fullName>
    </submittedName>
</protein>
<dbReference type="RefSeq" id="XP_021853282.2">
    <property type="nucleotide sequence ID" value="XM_021997590.2"/>
</dbReference>
<dbReference type="InterPro" id="IPR049065">
    <property type="entry name" value="Nakanori"/>
</dbReference>
<proteinExistence type="predicted"/>
<dbReference type="Pfam" id="PF21230">
    <property type="entry name" value="Nakanori"/>
    <property type="match status" value="1"/>
</dbReference>
<gene>
    <name evidence="2" type="primary">LOC110792766</name>
</gene>
<dbReference type="Gene3D" id="2.60.270.50">
    <property type="match status" value="1"/>
</dbReference>
<reference evidence="1" key="1">
    <citation type="journal article" date="2021" name="Nat. Commun.">
        <title>Genomic analyses provide insights into spinach domestication and the genetic basis of agronomic traits.</title>
        <authorList>
            <person name="Cai X."/>
            <person name="Sun X."/>
            <person name="Xu C."/>
            <person name="Sun H."/>
            <person name="Wang X."/>
            <person name="Ge C."/>
            <person name="Zhang Z."/>
            <person name="Wang Q."/>
            <person name="Fei Z."/>
            <person name="Jiao C."/>
            <person name="Wang Q."/>
        </authorList>
    </citation>
    <scope>NUCLEOTIDE SEQUENCE [LARGE SCALE GENOMIC DNA]</scope>
    <source>
        <strain evidence="1">cv. Varoflay</strain>
    </source>
</reference>
<keyword evidence="1" id="KW-1185">Reference proteome</keyword>